<dbReference type="InterPro" id="IPR021998">
    <property type="entry name" value="Alfin_N"/>
</dbReference>
<dbReference type="EMBL" id="SSTE01004182">
    <property type="protein sequence ID" value="KAA0062730.1"/>
    <property type="molecule type" value="Genomic_DNA"/>
</dbReference>
<dbReference type="GO" id="GO:0008270">
    <property type="term" value="F:zinc ion binding"/>
    <property type="evidence" value="ECO:0007669"/>
    <property type="project" value="UniProtKB-KW"/>
</dbReference>
<evidence type="ECO:0000313" key="6">
    <source>
        <dbReference type="Proteomes" id="UP000321393"/>
    </source>
</evidence>
<proteinExistence type="inferred from homology"/>
<keyword evidence="1" id="KW-0805">Transcription regulation</keyword>
<keyword evidence="1" id="KW-0479">Metal-binding</keyword>
<reference evidence="6 7" key="1">
    <citation type="submission" date="2019-08" db="EMBL/GenBank/DDBJ databases">
        <title>Draft genome sequences of two oriental melons (Cucumis melo L. var makuwa).</title>
        <authorList>
            <person name="Kwon S.-Y."/>
        </authorList>
    </citation>
    <scope>NUCLEOTIDE SEQUENCE [LARGE SCALE GENOMIC DNA]</scope>
    <source>
        <strain evidence="7">cv. Chang Bougi</strain>
        <strain evidence="6">cv. SW 3</strain>
        <tissue evidence="5">Leaf</tissue>
    </source>
</reference>
<keyword evidence="1" id="KW-0804">Transcription</keyword>
<accession>A0A5D3DGE3</accession>
<dbReference type="GO" id="GO:0000976">
    <property type="term" value="F:transcription cis-regulatory region binding"/>
    <property type="evidence" value="ECO:0007669"/>
    <property type="project" value="TreeGrafter"/>
</dbReference>
<dbReference type="InterPro" id="IPR045104">
    <property type="entry name" value="Alfin"/>
</dbReference>
<keyword evidence="2" id="KW-0472">Membrane</keyword>
<keyword evidence="1" id="KW-0862">Zinc</keyword>
<dbReference type="GO" id="GO:0006325">
    <property type="term" value="P:chromatin organization"/>
    <property type="evidence" value="ECO:0007669"/>
    <property type="project" value="UniProtKB-UniRule"/>
</dbReference>
<name>A0A5D3DGE3_CUCMM</name>
<keyword evidence="2" id="KW-1133">Transmembrane helix</keyword>
<dbReference type="GO" id="GO:0006355">
    <property type="term" value="P:regulation of DNA-templated transcription"/>
    <property type="evidence" value="ECO:0007669"/>
    <property type="project" value="UniProtKB-UniRule"/>
</dbReference>
<evidence type="ECO:0000256" key="2">
    <source>
        <dbReference type="SAM" id="Phobius"/>
    </source>
</evidence>
<dbReference type="STRING" id="1194695.A0A5D3DGE3"/>
<feature type="domain" description="Alfin N-terminal" evidence="3">
    <location>
        <begin position="10"/>
        <end position="102"/>
    </location>
</feature>
<comment type="caution">
    <text evidence="5">The sequence shown here is derived from an EMBL/GenBank/DDBJ whole genome shotgun (WGS) entry which is preliminary data.</text>
</comment>
<evidence type="ECO:0000256" key="1">
    <source>
        <dbReference type="RuleBase" id="RU369089"/>
    </source>
</evidence>
<evidence type="ECO:0000313" key="5">
    <source>
        <dbReference type="EMBL" id="TYK22528.1"/>
    </source>
</evidence>
<sequence>MYIGSLMFTKKENLCLYGFPSEVWEVNLPCIEEVPLELPDPALDFARYGMQERDWLALVVVHDSWLLFVAYYFGARFGFDKSYRMQLFNIINDLPIVFEVVIGIAKKQVKEKIINCKC</sequence>
<protein>
    <recommendedName>
        <fullName evidence="1">PHD finger protein ALFIN-LIKE</fullName>
    </recommendedName>
</protein>
<evidence type="ECO:0000313" key="7">
    <source>
        <dbReference type="Proteomes" id="UP000321947"/>
    </source>
</evidence>
<dbReference type="AlphaFoldDB" id="A0A5D3DGE3"/>
<organism evidence="5 7">
    <name type="scientific">Cucumis melo var. makuwa</name>
    <name type="common">Oriental melon</name>
    <dbReference type="NCBI Taxonomy" id="1194695"/>
    <lineage>
        <taxon>Eukaryota</taxon>
        <taxon>Viridiplantae</taxon>
        <taxon>Streptophyta</taxon>
        <taxon>Embryophyta</taxon>
        <taxon>Tracheophyta</taxon>
        <taxon>Spermatophyta</taxon>
        <taxon>Magnoliopsida</taxon>
        <taxon>eudicotyledons</taxon>
        <taxon>Gunneridae</taxon>
        <taxon>Pentapetalae</taxon>
        <taxon>rosids</taxon>
        <taxon>fabids</taxon>
        <taxon>Cucurbitales</taxon>
        <taxon>Cucurbitaceae</taxon>
        <taxon>Benincaseae</taxon>
        <taxon>Cucumis</taxon>
    </lineage>
</organism>
<comment type="function">
    <text evidence="1">Histone-binding component that specifically recognizes H3 tails trimethylated on 'Lys-4' (H3K4me3), which mark transcription start sites of virtually all active genes.</text>
</comment>
<dbReference type="Pfam" id="PF12165">
    <property type="entry name" value="Alfin"/>
    <property type="match status" value="1"/>
</dbReference>
<dbReference type="Proteomes" id="UP000321947">
    <property type="component" value="Unassembled WGS sequence"/>
</dbReference>
<comment type="similarity">
    <text evidence="1">Belongs to the Alfin family.</text>
</comment>
<keyword evidence="1" id="KW-0863">Zinc-finger</keyword>
<dbReference type="Proteomes" id="UP000321393">
    <property type="component" value="Unassembled WGS sequence"/>
</dbReference>
<dbReference type="OrthoDB" id="436852at2759"/>
<feature type="transmembrane region" description="Helical" evidence="2">
    <location>
        <begin position="55"/>
        <end position="74"/>
    </location>
</feature>
<evidence type="ECO:0000313" key="4">
    <source>
        <dbReference type="EMBL" id="KAA0062730.1"/>
    </source>
</evidence>
<evidence type="ECO:0000259" key="3">
    <source>
        <dbReference type="Pfam" id="PF12165"/>
    </source>
</evidence>
<comment type="domain">
    <text evidence="1">The PHD-type zinc finger mediates the binding to H3K4me3.</text>
</comment>
<dbReference type="EMBL" id="SSTD01004966">
    <property type="protein sequence ID" value="TYK22528.1"/>
    <property type="molecule type" value="Genomic_DNA"/>
</dbReference>
<dbReference type="GO" id="GO:0005634">
    <property type="term" value="C:nucleus"/>
    <property type="evidence" value="ECO:0007669"/>
    <property type="project" value="UniProtKB-SubCell"/>
</dbReference>
<keyword evidence="1" id="KW-0156">Chromatin regulator</keyword>
<feature type="transmembrane region" description="Helical" evidence="2">
    <location>
        <begin position="86"/>
        <end position="105"/>
    </location>
</feature>
<dbReference type="PANTHER" id="PTHR12321:SF172">
    <property type="entry name" value="PHD FINGER PROTEIN ALFIN-LIKE 9"/>
    <property type="match status" value="1"/>
</dbReference>
<comment type="subcellular location">
    <subcellularLocation>
        <location evidence="1">Nucleus</location>
    </subcellularLocation>
</comment>
<comment type="subunit">
    <text evidence="1">Interacts with H3K4me3 and to a lesser extent with H3K4me2.</text>
</comment>
<keyword evidence="1" id="KW-0539">Nucleus</keyword>
<dbReference type="GO" id="GO:0042393">
    <property type="term" value="F:histone binding"/>
    <property type="evidence" value="ECO:0007669"/>
    <property type="project" value="UniProtKB-UniRule"/>
</dbReference>
<dbReference type="PANTHER" id="PTHR12321">
    <property type="entry name" value="CPG BINDING PROTEIN"/>
    <property type="match status" value="1"/>
</dbReference>
<gene>
    <name evidence="5" type="ORF">E5676_scaffold523G00090</name>
    <name evidence="4" type="ORF">E6C27_scaffold382G00600</name>
</gene>
<dbReference type="GO" id="GO:0003712">
    <property type="term" value="F:transcription coregulator activity"/>
    <property type="evidence" value="ECO:0007669"/>
    <property type="project" value="TreeGrafter"/>
</dbReference>
<keyword evidence="2" id="KW-0812">Transmembrane</keyword>